<comment type="pathway">
    <text evidence="1 5">Purine metabolism; purine nucleoside salvage.</text>
</comment>
<keyword evidence="4 5" id="KW-0808">Transferase</keyword>
<accession>A0ABM5VM57</accession>
<dbReference type="PANTHER" id="PTHR11904:SF9">
    <property type="entry name" value="PURINE NUCLEOSIDE PHOSPHORYLASE-RELATED"/>
    <property type="match status" value="1"/>
</dbReference>
<evidence type="ECO:0000256" key="4">
    <source>
        <dbReference type="ARBA" id="ARBA00022679"/>
    </source>
</evidence>
<keyword evidence="8" id="KW-1185">Reference proteome</keyword>
<evidence type="ECO:0000256" key="5">
    <source>
        <dbReference type="PIRNR" id="PIRNR000477"/>
    </source>
</evidence>
<comment type="similarity">
    <text evidence="2 5">Belongs to the PNP/MTAP phosphorylase family.</text>
</comment>
<dbReference type="Proteomes" id="UP000058660">
    <property type="component" value="Chromosome"/>
</dbReference>
<evidence type="ECO:0000259" key="6">
    <source>
        <dbReference type="Pfam" id="PF01048"/>
    </source>
</evidence>
<dbReference type="InterPro" id="IPR035994">
    <property type="entry name" value="Nucleoside_phosphorylase_sf"/>
</dbReference>
<comment type="function">
    <text evidence="5">The purine nucleoside phosphorylases catalyze the phosphorolytic breakdown of the N-glycosidic bond in the beta-(deoxy)ribonucleoside molecules, with the formation of the corresponding free purine bases and pentose-1-phosphate.</text>
</comment>
<sequence length="276" mass="30189">MAGMGVYEKIQEAVAAIRQKTGFAPEVGIVLGSGLGPLAEEVEKVAEMPYGEIPHFPLSTAPGHAGRLVLGTLEGKRVLVYQGRVHYYEGYSAEEVVFPVRVGFFLGARTFLLTSAAGGLNPRFQAGGIMLHLDYLNPSGVNPLRGKNDERLGPRFPVMFGAYDPELVELARRVARKQDLHLFEGVYAWFLGPSFASRAELKMLRELGADAIGMSTVPEVIALRHLGARVLGLSTITDMAVPEREHHATEEEVLEVARRTGPVFRRFVRGILAELP</sequence>
<dbReference type="NCBIfam" id="TIGR01697">
    <property type="entry name" value="PNPH-PUNA-XAPA"/>
    <property type="match status" value="1"/>
</dbReference>
<name>A0ABM5VM57_THEA5</name>
<reference evidence="8" key="1">
    <citation type="journal article" date="2015" name="PLoS ONE">
        <title>Complete Genome Sequence of Thermus aquaticus Y51MC23.</title>
        <authorList>
            <person name="Brumm P.J."/>
            <person name="Monsma S."/>
            <person name="Keough B."/>
            <person name="Jasinovica S."/>
            <person name="Ferguson E."/>
            <person name="Schoenfeld T."/>
            <person name="Lodes M."/>
            <person name="Mead D.A."/>
        </authorList>
    </citation>
    <scope>NUCLEOTIDE SEQUENCE [LARGE SCALE GENOMIC DNA]</scope>
    <source>
        <strain evidence="8">BAA-2747 / Y51MC23</strain>
    </source>
</reference>
<feature type="domain" description="Nucleoside phosphorylase" evidence="6">
    <location>
        <begin position="27"/>
        <end position="272"/>
    </location>
</feature>
<dbReference type="RefSeq" id="WP_003045858.1">
    <property type="nucleotide sequence ID" value="NZ_CP010822.1"/>
</dbReference>
<keyword evidence="3 5" id="KW-0328">Glycosyltransferase</keyword>
<evidence type="ECO:0000256" key="3">
    <source>
        <dbReference type="ARBA" id="ARBA00022676"/>
    </source>
</evidence>
<dbReference type="SUPFAM" id="SSF53167">
    <property type="entry name" value="Purine and uridine phosphorylases"/>
    <property type="match status" value="1"/>
</dbReference>
<dbReference type="EMBL" id="CP010822">
    <property type="protein sequence ID" value="ALJ91248.1"/>
    <property type="molecule type" value="Genomic_DNA"/>
</dbReference>
<evidence type="ECO:0000313" key="8">
    <source>
        <dbReference type="Proteomes" id="UP000058660"/>
    </source>
</evidence>
<dbReference type="Gene3D" id="3.40.50.1580">
    <property type="entry name" value="Nucleoside phosphorylase domain"/>
    <property type="match status" value="1"/>
</dbReference>
<dbReference type="EC" id="2.4.2.1" evidence="5"/>
<proteinExistence type="inferred from homology"/>
<dbReference type="InterPro" id="IPR011268">
    <property type="entry name" value="Purine_phosphorylase"/>
</dbReference>
<dbReference type="PIRSF" id="PIRSF000477">
    <property type="entry name" value="PurNPase"/>
    <property type="match status" value="1"/>
</dbReference>
<dbReference type="PANTHER" id="PTHR11904">
    <property type="entry name" value="METHYLTHIOADENOSINE/PURINE NUCLEOSIDE PHOSPHORYLASE"/>
    <property type="match status" value="1"/>
</dbReference>
<evidence type="ECO:0000313" key="7">
    <source>
        <dbReference type="EMBL" id="ALJ91248.1"/>
    </source>
</evidence>
<organism evidence="7 8">
    <name type="scientific">Thermus aquaticus (strain ATCC BAA-2747 / Y51MC23)</name>
    <dbReference type="NCBI Taxonomy" id="498848"/>
    <lineage>
        <taxon>Bacteria</taxon>
        <taxon>Thermotogati</taxon>
        <taxon>Deinococcota</taxon>
        <taxon>Deinococci</taxon>
        <taxon>Thermales</taxon>
        <taxon>Thermaceae</taxon>
        <taxon>Thermus</taxon>
    </lineage>
</organism>
<dbReference type="InterPro" id="IPR000845">
    <property type="entry name" value="Nucleoside_phosphorylase_d"/>
</dbReference>
<dbReference type="CDD" id="cd09009">
    <property type="entry name" value="PNP-EcPNPII_like"/>
    <property type="match status" value="1"/>
</dbReference>
<dbReference type="GO" id="GO:0004731">
    <property type="term" value="F:purine-nucleoside phosphorylase activity"/>
    <property type="evidence" value="ECO:0007669"/>
    <property type="project" value="UniProtKB-EC"/>
</dbReference>
<gene>
    <name evidence="7" type="ORF">TO73_1405</name>
</gene>
<protein>
    <recommendedName>
        <fullName evidence="5">Purine nucleoside phosphorylase</fullName>
        <ecNumber evidence="5">2.4.2.1</ecNumber>
    </recommendedName>
    <alternativeName>
        <fullName evidence="5">Inosine-guanosine phosphorylase</fullName>
    </alternativeName>
</protein>
<evidence type="ECO:0000256" key="1">
    <source>
        <dbReference type="ARBA" id="ARBA00005058"/>
    </source>
</evidence>
<dbReference type="Pfam" id="PF01048">
    <property type="entry name" value="PNP_UDP_1"/>
    <property type="match status" value="1"/>
</dbReference>
<dbReference type="NCBIfam" id="NF006054">
    <property type="entry name" value="PRK08202.1"/>
    <property type="match status" value="1"/>
</dbReference>
<evidence type="ECO:0000256" key="2">
    <source>
        <dbReference type="ARBA" id="ARBA00006751"/>
    </source>
</evidence>